<evidence type="ECO:0000256" key="2">
    <source>
        <dbReference type="SAM" id="Phobius"/>
    </source>
</evidence>
<dbReference type="EMBL" id="LSRX01001296">
    <property type="protein sequence ID" value="OLP81289.1"/>
    <property type="molecule type" value="Genomic_DNA"/>
</dbReference>
<accession>A0A1Q9CEC3</accession>
<keyword evidence="2" id="KW-0812">Transmembrane</keyword>
<feature type="compositionally biased region" description="Basic and acidic residues" evidence="1">
    <location>
        <begin position="217"/>
        <end position="226"/>
    </location>
</feature>
<feature type="compositionally biased region" description="Pro residues" evidence="1">
    <location>
        <begin position="234"/>
        <end position="243"/>
    </location>
</feature>
<reference evidence="3 4" key="1">
    <citation type="submission" date="2016-02" db="EMBL/GenBank/DDBJ databases">
        <title>Genome analysis of coral dinoflagellate symbionts highlights evolutionary adaptations to a symbiotic lifestyle.</title>
        <authorList>
            <person name="Aranda M."/>
            <person name="Li Y."/>
            <person name="Liew Y.J."/>
            <person name="Baumgarten S."/>
            <person name="Simakov O."/>
            <person name="Wilson M."/>
            <person name="Piel J."/>
            <person name="Ashoor H."/>
            <person name="Bougouffa S."/>
            <person name="Bajic V.B."/>
            <person name="Ryu T."/>
            <person name="Ravasi T."/>
            <person name="Bayer T."/>
            <person name="Micklem G."/>
            <person name="Kim H."/>
            <person name="Bhak J."/>
            <person name="Lajeunesse T.C."/>
            <person name="Voolstra C.R."/>
        </authorList>
    </citation>
    <scope>NUCLEOTIDE SEQUENCE [LARGE SCALE GENOMIC DNA]</scope>
    <source>
        <strain evidence="3 4">CCMP2467</strain>
    </source>
</reference>
<keyword evidence="4" id="KW-1185">Reference proteome</keyword>
<evidence type="ECO:0000256" key="1">
    <source>
        <dbReference type="SAM" id="MobiDB-lite"/>
    </source>
</evidence>
<keyword evidence="2" id="KW-0472">Membrane</keyword>
<name>A0A1Q9CEC3_SYMMI</name>
<organism evidence="3 4">
    <name type="scientific">Symbiodinium microadriaticum</name>
    <name type="common">Dinoflagellate</name>
    <name type="synonym">Zooxanthella microadriatica</name>
    <dbReference type="NCBI Taxonomy" id="2951"/>
    <lineage>
        <taxon>Eukaryota</taxon>
        <taxon>Sar</taxon>
        <taxon>Alveolata</taxon>
        <taxon>Dinophyceae</taxon>
        <taxon>Suessiales</taxon>
        <taxon>Symbiodiniaceae</taxon>
        <taxon>Symbiodinium</taxon>
    </lineage>
</organism>
<sequence>MFSAQKWAEMREMQRNYATDLQESTETGGRTQRIAVGLLGFALFVVIVALYGSQPASPARASARHVLKFTALHDTSEKKASSVEEREEVSEQVLEMQSKVTKIQSKLEHLQSALDSCGSAGEECAHPLQCCHGVQCCADGTQCCGSGNCCAANDVCCHGGCCSQGSVCCGNGLCGLPGSKCEDGVVLAPPIHTSHNAQEAIDGAKKALEEIESAASKAEDWVETHPGKQQPLQTPQPPQPPQPLQAKYRFLARRCTSGALRSLRSSLRRTIKITLRDRDHAVRSRGNLT</sequence>
<gene>
    <name evidence="3" type="ORF">AK812_SmicGene38199</name>
</gene>
<comment type="caution">
    <text evidence="3">The sequence shown here is derived from an EMBL/GenBank/DDBJ whole genome shotgun (WGS) entry which is preliminary data.</text>
</comment>
<proteinExistence type="predicted"/>
<feature type="transmembrane region" description="Helical" evidence="2">
    <location>
        <begin position="34"/>
        <end position="52"/>
    </location>
</feature>
<evidence type="ECO:0000313" key="3">
    <source>
        <dbReference type="EMBL" id="OLP81289.1"/>
    </source>
</evidence>
<keyword evidence="2" id="KW-1133">Transmembrane helix</keyword>
<protein>
    <submittedName>
        <fullName evidence="3">Uncharacterized protein</fullName>
    </submittedName>
</protein>
<dbReference type="OrthoDB" id="435234at2759"/>
<dbReference type="AlphaFoldDB" id="A0A1Q9CEC3"/>
<feature type="region of interest" description="Disordered" evidence="1">
    <location>
        <begin position="212"/>
        <end position="244"/>
    </location>
</feature>
<evidence type="ECO:0000313" key="4">
    <source>
        <dbReference type="Proteomes" id="UP000186817"/>
    </source>
</evidence>
<dbReference type="Proteomes" id="UP000186817">
    <property type="component" value="Unassembled WGS sequence"/>
</dbReference>